<feature type="coiled-coil region" evidence="1">
    <location>
        <begin position="5"/>
        <end position="46"/>
    </location>
</feature>
<dbReference type="AlphaFoldDB" id="A0A1D2MLY7"/>
<gene>
    <name evidence="2" type="ORF">Ocin01_12721</name>
</gene>
<comment type="caution">
    <text evidence="2">The sequence shown here is derived from an EMBL/GenBank/DDBJ whole genome shotgun (WGS) entry which is preliminary data.</text>
</comment>
<sequence>MNEELKIINEENHIMRKEIEKMENKLNSLQASTQNLTEENTVLKREITGMIDRKDALTQSLERERVKSDIFEKENKTMKETVMTIDAQLKESSEQRTHWQERARCSESQVWELQLHLESREDSIKELTKECDALRDEKMQLIDLKSKLKSNLDKTAVTLKVLGEKNEELKETFEAVKAERDAKAETLHALEEILEKTKNEFTEVEKELLSFKLQNVRRRREWGNALYFIVSPMDAMKKRLTQ</sequence>
<feature type="coiled-coil region" evidence="1">
    <location>
        <begin position="117"/>
        <end position="214"/>
    </location>
</feature>
<evidence type="ECO:0000313" key="3">
    <source>
        <dbReference type="Proteomes" id="UP000094527"/>
    </source>
</evidence>
<keyword evidence="3" id="KW-1185">Reference proteome</keyword>
<keyword evidence="1" id="KW-0175">Coiled coil</keyword>
<accession>A0A1D2MLY7</accession>
<evidence type="ECO:0000256" key="1">
    <source>
        <dbReference type="SAM" id="Coils"/>
    </source>
</evidence>
<name>A0A1D2MLY7_ORCCI</name>
<dbReference type="EMBL" id="LJIJ01000883">
    <property type="protein sequence ID" value="ODM93958.1"/>
    <property type="molecule type" value="Genomic_DNA"/>
</dbReference>
<proteinExistence type="predicted"/>
<reference evidence="2 3" key="1">
    <citation type="journal article" date="2016" name="Genome Biol. Evol.">
        <title>Gene Family Evolution Reflects Adaptation to Soil Environmental Stressors in the Genome of the Collembolan Orchesella cincta.</title>
        <authorList>
            <person name="Faddeeva-Vakhrusheva A."/>
            <person name="Derks M.F."/>
            <person name="Anvar S.Y."/>
            <person name="Agamennone V."/>
            <person name="Suring W."/>
            <person name="Smit S."/>
            <person name="van Straalen N.M."/>
            <person name="Roelofs D."/>
        </authorList>
    </citation>
    <scope>NUCLEOTIDE SEQUENCE [LARGE SCALE GENOMIC DNA]</scope>
    <source>
        <tissue evidence="2">Mixed pool</tissue>
    </source>
</reference>
<protein>
    <submittedName>
        <fullName evidence="2">Major antigen</fullName>
    </submittedName>
</protein>
<organism evidence="2 3">
    <name type="scientific">Orchesella cincta</name>
    <name type="common">Springtail</name>
    <name type="synonym">Podura cincta</name>
    <dbReference type="NCBI Taxonomy" id="48709"/>
    <lineage>
        <taxon>Eukaryota</taxon>
        <taxon>Metazoa</taxon>
        <taxon>Ecdysozoa</taxon>
        <taxon>Arthropoda</taxon>
        <taxon>Hexapoda</taxon>
        <taxon>Collembola</taxon>
        <taxon>Entomobryomorpha</taxon>
        <taxon>Entomobryoidea</taxon>
        <taxon>Orchesellidae</taxon>
        <taxon>Orchesellinae</taxon>
        <taxon>Orchesella</taxon>
    </lineage>
</organism>
<dbReference type="OrthoDB" id="10566189at2759"/>
<dbReference type="Proteomes" id="UP000094527">
    <property type="component" value="Unassembled WGS sequence"/>
</dbReference>
<evidence type="ECO:0000313" key="2">
    <source>
        <dbReference type="EMBL" id="ODM93958.1"/>
    </source>
</evidence>